<dbReference type="AlphaFoldDB" id="A0A9W9FJ67"/>
<feature type="compositionally biased region" description="Acidic residues" evidence="1">
    <location>
        <begin position="111"/>
        <end position="125"/>
    </location>
</feature>
<organism evidence="2 3">
    <name type="scientific">Penicillium alfredii</name>
    <dbReference type="NCBI Taxonomy" id="1506179"/>
    <lineage>
        <taxon>Eukaryota</taxon>
        <taxon>Fungi</taxon>
        <taxon>Dikarya</taxon>
        <taxon>Ascomycota</taxon>
        <taxon>Pezizomycotina</taxon>
        <taxon>Eurotiomycetes</taxon>
        <taxon>Eurotiomycetidae</taxon>
        <taxon>Eurotiales</taxon>
        <taxon>Aspergillaceae</taxon>
        <taxon>Penicillium</taxon>
    </lineage>
</organism>
<dbReference type="EMBL" id="JAPMSZ010000005">
    <property type="protein sequence ID" value="KAJ5101226.1"/>
    <property type="molecule type" value="Genomic_DNA"/>
</dbReference>
<evidence type="ECO:0000256" key="1">
    <source>
        <dbReference type="SAM" id="MobiDB-lite"/>
    </source>
</evidence>
<proteinExistence type="predicted"/>
<accession>A0A9W9FJ67</accession>
<evidence type="ECO:0000313" key="2">
    <source>
        <dbReference type="EMBL" id="KAJ5101226.1"/>
    </source>
</evidence>
<evidence type="ECO:0000313" key="3">
    <source>
        <dbReference type="Proteomes" id="UP001141434"/>
    </source>
</evidence>
<dbReference type="GeneID" id="81393198"/>
<sequence length="180" mass="19522">MPNSAASGQGGGRADQAKGVYTAEKANASPTPGRKYKPTLILYLSLLIETWLEQIERYFGNAFDIYIFYAFKAFIGGLILRDPKTAATVVLSSYNTWTARILEVEIREEGSDNEENGDENDEEVDPTNNEDNGVDHPESPGAQSPILGGSNSTEGEEDPYLGPFGGGDSANDLVNLERLK</sequence>
<dbReference type="RefSeq" id="XP_056512057.1">
    <property type="nucleotide sequence ID" value="XM_056654030.1"/>
</dbReference>
<gene>
    <name evidence="2" type="ORF">NUU61_003448</name>
</gene>
<reference evidence="2" key="1">
    <citation type="submission" date="2022-11" db="EMBL/GenBank/DDBJ databases">
        <authorList>
            <person name="Petersen C."/>
        </authorList>
    </citation>
    <scope>NUCLEOTIDE SEQUENCE</scope>
    <source>
        <strain evidence="2">IBT 34128</strain>
    </source>
</reference>
<dbReference type="Proteomes" id="UP001141434">
    <property type="component" value="Unassembled WGS sequence"/>
</dbReference>
<protein>
    <submittedName>
        <fullName evidence="2">Uncharacterized protein</fullName>
    </submittedName>
</protein>
<feature type="region of interest" description="Disordered" evidence="1">
    <location>
        <begin position="106"/>
        <end position="180"/>
    </location>
</feature>
<reference evidence="2" key="2">
    <citation type="journal article" date="2023" name="IMA Fungus">
        <title>Comparative genomic study of the Penicillium genus elucidates a diverse pangenome and 15 lateral gene transfer events.</title>
        <authorList>
            <person name="Petersen C."/>
            <person name="Sorensen T."/>
            <person name="Nielsen M.R."/>
            <person name="Sondergaard T.E."/>
            <person name="Sorensen J.L."/>
            <person name="Fitzpatrick D.A."/>
            <person name="Frisvad J.C."/>
            <person name="Nielsen K.L."/>
        </authorList>
    </citation>
    <scope>NUCLEOTIDE SEQUENCE</scope>
    <source>
        <strain evidence="2">IBT 34128</strain>
    </source>
</reference>
<dbReference type="OrthoDB" id="4368268at2759"/>
<comment type="caution">
    <text evidence="2">The sequence shown here is derived from an EMBL/GenBank/DDBJ whole genome shotgun (WGS) entry which is preliminary data.</text>
</comment>
<keyword evidence="3" id="KW-1185">Reference proteome</keyword>
<name>A0A9W9FJ67_9EURO</name>